<dbReference type="Proteomes" id="UP000238356">
    <property type="component" value="Unassembled WGS sequence"/>
</dbReference>
<feature type="transmembrane region" description="Helical" evidence="5">
    <location>
        <begin position="39"/>
        <end position="63"/>
    </location>
</feature>
<keyword evidence="2 5" id="KW-0812">Transmembrane</keyword>
<feature type="transmembrane region" description="Helical" evidence="5">
    <location>
        <begin position="153"/>
        <end position="174"/>
    </location>
</feature>
<gene>
    <name evidence="6" type="ORF">C5F51_28885</name>
</gene>
<dbReference type="GO" id="GO:0012505">
    <property type="term" value="C:endomembrane system"/>
    <property type="evidence" value="ECO:0007669"/>
    <property type="project" value="UniProtKB-SubCell"/>
</dbReference>
<protein>
    <recommendedName>
        <fullName evidence="8">VIT family protein</fullName>
    </recommendedName>
</protein>
<feature type="transmembrane region" description="Helical" evidence="5">
    <location>
        <begin position="180"/>
        <end position="200"/>
    </location>
</feature>
<name>A0A2S5ZYM6_9NOCA</name>
<evidence type="ECO:0000256" key="3">
    <source>
        <dbReference type="ARBA" id="ARBA00022989"/>
    </source>
</evidence>
<evidence type="ECO:0000256" key="1">
    <source>
        <dbReference type="ARBA" id="ARBA00004127"/>
    </source>
</evidence>
<organism evidence="6 7">
    <name type="scientific">Nocardia nova</name>
    <dbReference type="NCBI Taxonomy" id="37330"/>
    <lineage>
        <taxon>Bacteria</taxon>
        <taxon>Bacillati</taxon>
        <taxon>Actinomycetota</taxon>
        <taxon>Actinomycetes</taxon>
        <taxon>Mycobacteriales</taxon>
        <taxon>Nocardiaceae</taxon>
        <taxon>Nocardia</taxon>
    </lineage>
</organism>
<evidence type="ECO:0000313" key="7">
    <source>
        <dbReference type="Proteomes" id="UP000238356"/>
    </source>
</evidence>
<dbReference type="PANTHER" id="PTHR31851">
    <property type="entry name" value="FE(2+)/MN(2+) TRANSPORTER PCL1"/>
    <property type="match status" value="1"/>
</dbReference>
<dbReference type="GO" id="GO:0005384">
    <property type="term" value="F:manganese ion transmembrane transporter activity"/>
    <property type="evidence" value="ECO:0007669"/>
    <property type="project" value="InterPro"/>
</dbReference>
<dbReference type="GO" id="GO:0030026">
    <property type="term" value="P:intracellular manganese ion homeostasis"/>
    <property type="evidence" value="ECO:0007669"/>
    <property type="project" value="InterPro"/>
</dbReference>
<evidence type="ECO:0000256" key="5">
    <source>
        <dbReference type="SAM" id="Phobius"/>
    </source>
</evidence>
<evidence type="ECO:0000256" key="4">
    <source>
        <dbReference type="ARBA" id="ARBA00023136"/>
    </source>
</evidence>
<proteinExistence type="predicted"/>
<sequence length="237" mass="23712">MTPLQMVGPHSERHRGEHAGWLRAAVLGANDGLVSNASLMVGVAASGASAGAVLTAGLAGLAAGSMAMAAGEYVSVSSQVDVERGDRAKEEHELAIDPEAELTELAGIYRDRGLPAELAAQVAAALHDNDPLTAHLRDELGHNEITAARPAQAAMASAASFFLGGLLPLLGLIAPSSGTRLALIVLVTVLGLAVAGVLGARVAGTGILRPALRVVIGGSLAMAVTALVGQLVHVAGV</sequence>
<dbReference type="InterPro" id="IPR008217">
    <property type="entry name" value="Ccc1_fam"/>
</dbReference>
<accession>A0A2S5ZYM6</accession>
<comment type="caution">
    <text evidence="6">The sequence shown here is derived from an EMBL/GenBank/DDBJ whole genome shotgun (WGS) entry which is preliminary data.</text>
</comment>
<dbReference type="RefSeq" id="WP_063017979.1">
    <property type="nucleotide sequence ID" value="NZ_JAUJFK010000014.1"/>
</dbReference>
<dbReference type="AlphaFoldDB" id="A0A2S5ZYM6"/>
<evidence type="ECO:0008006" key="8">
    <source>
        <dbReference type="Google" id="ProtNLM"/>
    </source>
</evidence>
<comment type="subcellular location">
    <subcellularLocation>
        <location evidence="1">Endomembrane system</location>
        <topology evidence="1">Multi-pass membrane protein</topology>
    </subcellularLocation>
</comment>
<keyword evidence="3 5" id="KW-1133">Transmembrane helix</keyword>
<evidence type="ECO:0000256" key="2">
    <source>
        <dbReference type="ARBA" id="ARBA00022692"/>
    </source>
</evidence>
<reference evidence="6 7" key="1">
    <citation type="submission" date="2018-02" db="EMBL/GenBank/DDBJ databases">
        <title>8 Nocardia nova and 1 Nocardia cyriacigeorgica strain used for evolution to TMP-SMX.</title>
        <authorList>
            <person name="Mehta H."/>
            <person name="Weng J."/>
            <person name="Shamoo Y."/>
        </authorList>
    </citation>
    <scope>NUCLEOTIDE SEQUENCE [LARGE SCALE GENOMIC DNA]</scope>
    <source>
        <strain evidence="6 7">BAA2227</strain>
    </source>
</reference>
<keyword evidence="7" id="KW-1185">Reference proteome</keyword>
<dbReference type="Pfam" id="PF01988">
    <property type="entry name" value="VIT1"/>
    <property type="match status" value="1"/>
</dbReference>
<dbReference type="EMBL" id="PSZD01000024">
    <property type="protein sequence ID" value="PPJ23448.1"/>
    <property type="molecule type" value="Genomic_DNA"/>
</dbReference>
<evidence type="ECO:0000313" key="6">
    <source>
        <dbReference type="EMBL" id="PPJ23448.1"/>
    </source>
</evidence>
<keyword evidence="4 5" id="KW-0472">Membrane</keyword>
<feature type="transmembrane region" description="Helical" evidence="5">
    <location>
        <begin position="212"/>
        <end position="232"/>
    </location>
</feature>